<feature type="transmembrane region" description="Helical" evidence="1">
    <location>
        <begin position="255"/>
        <end position="272"/>
    </location>
</feature>
<evidence type="ECO:0000313" key="3">
    <source>
        <dbReference type="EMBL" id="MEW9573232.1"/>
    </source>
</evidence>
<name>A0ABV3QHR9_9GAMM</name>
<evidence type="ECO:0000313" key="4">
    <source>
        <dbReference type="Proteomes" id="UP001556220"/>
    </source>
</evidence>
<evidence type="ECO:0000256" key="1">
    <source>
        <dbReference type="SAM" id="Phobius"/>
    </source>
</evidence>
<keyword evidence="1" id="KW-0812">Transmembrane</keyword>
<keyword evidence="1" id="KW-0472">Membrane</keyword>
<keyword evidence="3" id="KW-0012">Acyltransferase</keyword>
<dbReference type="PANTHER" id="PTHR23028">
    <property type="entry name" value="ACETYLTRANSFERASE"/>
    <property type="match status" value="1"/>
</dbReference>
<dbReference type="Pfam" id="PF01757">
    <property type="entry name" value="Acyl_transf_3"/>
    <property type="match status" value="1"/>
</dbReference>
<protein>
    <submittedName>
        <fullName evidence="3">Acyltransferase family protein</fullName>
        <ecNumber evidence="3">2.3.-.-</ecNumber>
    </submittedName>
</protein>
<dbReference type="InterPro" id="IPR002656">
    <property type="entry name" value="Acyl_transf_3_dom"/>
</dbReference>
<gene>
    <name evidence="3" type="ORF">ABQJ54_15860</name>
</gene>
<dbReference type="EMBL" id="JBFOHK010000004">
    <property type="protein sequence ID" value="MEW9573232.1"/>
    <property type="molecule type" value="Genomic_DNA"/>
</dbReference>
<feature type="transmembrane region" description="Helical" evidence="1">
    <location>
        <begin position="179"/>
        <end position="198"/>
    </location>
</feature>
<dbReference type="PANTHER" id="PTHR23028:SF53">
    <property type="entry name" value="ACYL_TRANSF_3 DOMAIN-CONTAINING PROTEIN"/>
    <property type="match status" value="1"/>
</dbReference>
<feature type="transmembrane region" description="Helical" evidence="1">
    <location>
        <begin position="205"/>
        <end position="224"/>
    </location>
</feature>
<feature type="transmembrane region" description="Helical" evidence="1">
    <location>
        <begin position="115"/>
        <end position="135"/>
    </location>
</feature>
<keyword evidence="1" id="KW-1133">Transmembrane helix</keyword>
<feature type="domain" description="Acyltransferase 3" evidence="2">
    <location>
        <begin position="38"/>
        <end position="347"/>
    </location>
</feature>
<comment type="caution">
    <text evidence="3">The sequence shown here is derived from an EMBL/GenBank/DDBJ whole genome shotgun (WGS) entry which is preliminary data.</text>
</comment>
<keyword evidence="3" id="KW-0808">Transferase</keyword>
<accession>A0ABV3QHR9</accession>
<organism evidence="3 4">
    <name type="scientific">Rhodanobacter lycopersici</name>
    <dbReference type="NCBI Taxonomy" id="3162487"/>
    <lineage>
        <taxon>Bacteria</taxon>
        <taxon>Pseudomonadati</taxon>
        <taxon>Pseudomonadota</taxon>
        <taxon>Gammaproteobacteria</taxon>
        <taxon>Lysobacterales</taxon>
        <taxon>Rhodanobacteraceae</taxon>
        <taxon>Rhodanobacter</taxon>
    </lineage>
</organism>
<reference evidence="3 4" key="1">
    <citation type="submission" date="2024-06" db="EMBL/GenBank/DDBJ databases">
        <authorList>
            <person name="Woo H."/>
        </authorList>
    </citation>
    <scope>NUCLEOTIDE SEQUENCE [LARGE SCALE GENOMIC DNA]</scope>
    <source>
        <strain evidence="3 4">Si-c</strain>
    </source>
</reference>
<dbReference type="Proteomes" id="UP001556220">
    <property type="component" value="Unassembled WGS sequence"/>
</dbReference>
<feature type="transmembrane region" description="Helical" evidence="1">
    <location>
        <begin position="331"/>
        <end position="352"/>
    </location>
</feature>
<feature type="transmembrane region" description="Helical" evidence="1">
    <location>
        <begin position="278"/>
        <end position="301"/>
    </location>
</feature>
<feature type="transmembrane region" description="Helical" evidence="1">
    <location>
        <begin position="230"/>
        <end position="248"/>
    </location>
</feature>
<dbReference type="RefSeq" id="WP_367855282.1">
    <property type="nucleotide sequence ID" value="NZ_JBFOHK010000004.1"/>
</dbReference>
<dbReference type="InterPro" id="IPR050879">
    <property type="entry name" value="Acyltransferase_3"/>
</dbReference>
<feature type="transmembrane region" description="Helical" evidence="1">
    <location>
        <begin position="37"/>
        <end position="57"/>
    </location>
</feature>
<sequence length="381" mass="41665">MKAREWLSGLWGGRPGPATRHITTVADGLAGGRDNFLLLRLLAASLVIYGHAPAITGGRGWPDVFVWLGWGSYSGDLAVDVFFVVSGFMIAGSYLRRRHLADFLWARLLRIYPAYIVCLLGTAFVLGAACTSLPLHDYYGSHEVVRYVSKNVQLGKGLLWELPGVFTGNPKLAFVNGSIWTLPAEVRMYLWVALAGVLGILSRRWCCNLLLAALFVCGLLAPAHVPLVPLASFLRLAGCFALGVFCCVNRERVPVGWWCVAVLAALAWLLHATPLYPFVFALALTAFVFAFGYASPWLGCLRFGDYSYGLYLWGYPVQQLVAHLAPRLTPAANILLAWPLAMLLAVLSWHLIEQPALRLKSLPGAVQAKARGVFARIRAGT</sequence>
<proteinExistence type="predicted"/>
<dbReference type="EC" id="2.3.-.-" evidence="3"/>
<keyword evidence="4" id="KW-1185">Reference proteome</keyword>
<dbReference type="GO" id="GO:0016746">
    <property type="term" value="F:acyltransferase activity"/>
    <property type="evidence" value="ECO:0007669"/>
    <property type="project" value="UniProtKB-KW"/>
</dbReference>
<evidence type="ECO:0000259" key="2">
    <source>
        <dbReference type="Pfam" id="PF01757"/>
    </source>
</evidence>
<feature type="transmembrane region" description="Helical" evidence="1">
    <location>
        <begin position="77"/>
        <end position="95"/>
    </location>
</feature>